<gene>
    <name evidence="2" type="ORF">BST13_09660</name>
</gene>
<organism evidence="2 3">
    <name type="scientific">Mycobacterium aquaticum</name>
    <dbReference type="NCBI Taxonomy" id="1927124"/>
    <lineage>
        <taxon>Bacteria</taxon>
        <taxon>Bacillati</taxon>
        <taxon>Actinomycetota</taxon>
        <taxon>Actinomycetes</taxon>
        <taxon>Mycobacteriales</taxon>
        <taxon>Mycobacteriaceae</taxon>
        <taxon>Mycobacterium</taxon>
    </lineage>
</organism>
<accession>A0A1X0B525</accession>
<feature type="compositionally biased region" description="Gly residues" evidence="1">
    <location>
        <begin position="429"/>
        <end position="442"/>
    </location>
</feature>
<dbReference type="Proteomes" id="UP000192448">
    <property type="component" value="Unassembled WGS sequence"/>
</dbReference>
<evidence type="ECO:0000313" key="3">
    <source>
        <dbReference type="Proteomes" id="UP000192448"/>
    </source>
</evidence>
<feature type="compositionally biased region" description="Basic and acidic residues" evidence="1">
    <location>
        <begin position="378"/>
        <end position="398"/>
    </location>
</feature>
<feature type="compositionally biased region" description="Low complexity" evidence="1">
    <location>
        <begin position="330"/>
        <end position="376"/>
    </location>
</feature>
<dbReference type="EMBL" id="MVHF01000007">
    <property type="protein sequence ID" value="ORA36956.1"/>
    <property type="molecule type" value="Genomic_DNA"/>
</dbReference>
<feature type="region of interest" description="Disordered" evidence="1">
    <location>
        <begin position="330"/>
        <end position="442"/>
    </location>
</feature>
<evidence type="ECO:0000313" key="2">
    <source>
        <dbReference type="EMBL" id="ORA36956.1"/>
    </source>
</evidence>
<comment type="caution">
    <text evidence="2">The sequence shown here is derived from an EMBL/GenBank/DDBJ whole genome shotgun (WGS) entry which is preliminary data.</text>
</comment>
<reference evidence="2 3" key="1">
    <citation type="submission" date="2017-02" db="EMBL/GenBank/DDBJ databases">
        <title>The new phylogeny of genus Mycobacterium.</title>
        <authorList>
            <person name="Tortoli E."/>
            <person name="Trovato A."/>
            <person name="Cirillo D.M."/>
        </authorList>
    </citation>
    <scope>NUCLEOTIDE SEQUENCE [LARGE SCALE GENOMIC DNA]</scope>
    <source>
        <strain evidence="2 3">RW6</strain>
    </source>
</reference>
<dbReference type="AlphaFoldDB" id="A0A1X0B525"/>
<dbReference type="RefSeq" id="WP_142282763.1">
    <property type="nucleotide sequence ID" value="NZ_MVHF01000007.1"/>
</dbReference>
<evidence type="ECO:0008006" key="4">
    <source>
        <dbReference type="Google" id="ProtNLM"/>
    </source>
</evidence>
<name>A0A1X0B525_9MYCO</name>
<keyword evidence="3" id="KW-1185">Reference proteome</keyword>
<sequence length="442" mass="43332">MELAVRSYLASGVAVAAIGAVAVSPVAPPMPDLKVPEVHTSTVELSALVNPIEQFGAVFAQALENVSALGGRVAENPAPILSQIVKNQLSSAAAVGAFVQVLGSSLSDAYAGTPAELQQALQELSAGQITAGLTTFQNALLGPVVETVVGIMFGQPEVWTNFQNALRQPIANALAVVDMLSLENFGNLLGPLVAPIQVLGDVTNAVGGAGDNIVAGLKSGNAEQVANAVLSFGPNLAQAVINGDKLAGDYAAGLLGPYGIAAGLLTLRDLVAQAITPKTTTLALPEANVTKVTAANTVTLDVAPAIEAPKGKLTTADAGVKDAGFKDAEGAAATSATPGTSTDAQSSTATETTAPDTGTTKSSPKAGKTGTSAAKANRLKDVSDGIRGALKDAGKGLKDAVSGLGGKSTKAGTTGGSAKAGSSAKSGGSSSGGSGNAGGGSE</sequence>
<feature type="compositionally biased region" description="Low complexity" evidence="1">
    <location>
        <begin position="407"/>
        <end position="428"/>
    </location>
</feature>
<dbReference type="OrthoDB" id="4730252at2"/>
<evidence type="ECO:0000256" key="1">
    <source>
        <dbReference type="SAM" id="MobiDB-lite"/>
    </source>
</evidence>
<protein>
    <recommendedName>
        <fullName evidence="4">PE-PGRS family protein</fullName>
    </recommendedName>
</protein>
<proteinExistence type="predicted"/>